<evidence type="ECO:0000313" key="3">
    <source>
        <dbReference type="EMBL" id="CAI4214285.1"/>
    </source>
</evidence>
<protein>
    <submittedName>
        <fullName evidence="3">Uncharacterized protein</fullName>
    </submittedName>
</protein>
<dbReference type="AlphaFoldDB" id="A0A9P1H1K7"/>
<keyword evidence="2" id="KW-0472">Membrane</keyword>
<dbReference type="OrthoDB" id="3527261at2759"/>
<keyword evidence="2" id="KW-1133">Transmembrane helix</keyword>
<accession>A0A9P1H1K7</accession>
<reference evidence="3" key="1">
    <citation type="submission" date="2022-11" db="EMBL/GenBank/DDBJ databases">
        <authorList>
            <person name="Scott C."/>
            <person name="Bruce N."/>
        </authorList>
    </citation>
    <scope>NUCLEOTIDE SEQUENCE</scope>
</reference>
<evidence type="ECO:0000256" key="2">
    <source>
        <dbReference type="SAM" id="Phobius"/>
    </source>
</evidence>
<comment type="caution">
    <text evidence="3">The sequence shown here is derived from an EMBL/GenBank/DDBJ whole genome shotgun (WGS) entry which is preliminary data.</text>
</comment>
<dbReference type="EMBL" id="CALLCH030000011">
    <property type="protein sequence ID" value="CAI4214285.1"/>
    <property type="molecule type" value="Genomic_DNA"/>
</dbReference>
<evidence type="ECO:0000256" key="1">
    <source>
        <dbReference type="SAM" id="MobiDB-lite"/>
    </source>
</evidence>
<feature type="region of interest" description="Disordered" evidence="1">
    <location>
        <begin position="1"/>
        <end position="59"/>
    </location>
</feature>
<proteinExistence type="predicted"/>
<name>A0A9P1H1K7_9PEZI</name>
<dbReference type="Proteomes" id="UP000838763">
    <property type="component" value="Unassembled WGS sequence"/>
</dbReference>
<gene>
    <name evidence="3" type="ORF">PPNO1_LOCUS4016</name>
</gene>
<keyword evidence="4" id="KW-1185">Reference proteome</keyword>
<evidence type="ECO:0000313" key="4">
    <source>
        <dbReference type="Proteomes" id="UP000838763"/>
    </source>
</evidence>
<sequence>MSVGPDLNSDPGDFAGARGDEDGITTSSLPQGGGIRDGTQDLSPEEPGQPRRPREPTSKIWSQLPDVPRLIEEWAALIPLAFYLSSPRRDHDLAGEVALRGRLSVSAFPKLGALGGIAKMLRQAEVFFDTAGAAGDPLKVYDVQWGSVFPCYNNAAALAVEENAFPGTKTDKPDISMKRLNTWIRHENRESFLSWFEACDDIGLVSEVHCGNSLDDLVERKTNFGRRQLLKVLVVSKLETSYNRRKKLRAITQTTRWKLFELFVSLIFAAALLACRLIGSGLLLAIGAFSRFLLHTVEFKRSALYLRNRETHDGCMLTSLHDNATAWTLYLGHRGMIDSLLNKPMVEPGRAHPIVRWYFEFAEVPQVLAMTYVAAQKGWDGVAFVVLMGLMWASTSLSGNNQHAARWLEEEGFVLDSFTCEFPGRSELLGAVQLLSTEKKTYWMNGILAPVPRREVWLRRIGALDSDTDGDDPDWAS</sequence>
<organism evidence="3 4">
    <name type="scientific">Parascedosporium putredinis</name>
    <dbReference type="NCBI Taxonomy" id="1442378"/>
    <lineage>
        <taxon>Eukaryota</taxon>
        <taxon>Fungi</taxon>
        <taxon>Dikarya</taxon>
        <taxon>Ascomycota</taxon>
        <taxon>Pezizomycotina</taxon>
        <taxon>Sordariomycetes</taxon>
        <taxon>Hypocreomycetidae</taxon>
        <taxon>Microascales</taxon>
        <taxon>Microascaceae</taxon>
        <taxon>Parascedosporium</taxon>
    </lineage>
</organism>
<feature type="compositionally biased region" description="Basic and acidic residues" evidence="1">
    <location>
        <begin position="48"/>
        <end position="57"/>
    </location>
</feature>
<keyword evidence="2" id="KW-0812">Transmembrane</keyword>
<feature type="transmembrane region" description="Helical" evidence="2">
    <location>
        <begin position="262"/>
        <end position="294"/>
    </location>
</feature>